<dbReference type="InterPro" id="IPR044613">
    <property type="entry name" value="Nep1/2-like"/>
</dbReference>
<dbReference type="InterPro" id="IPR003653">
    <property type="entry name" value="Peptidase_C48_C"/>
</dbReference>
<evidence type="ECO:0000256" key="1">
    <source>
        <dbReference type="ARBA" id="ARBA00005234"/>
    </source>
</evidence>
<evidence type="ECO:0000256" key="4">
    <source>
        <dbReference type="ARBA" id="ARBA00022807"/>
    </source>
</evidence>
<dbReference type="AlphaFoldDB" id="A0A9W4T087"/>
<dbReference type="Gene3D" id="3.40.395.10">
    <property type="entry name" value="Adenoviral Proteinase, Chain A"/>
    <property type="match status" value="1"/>
</dbReference>
<dbReference type="SUPFAM" id="SSF54001">
    <property type="entry name" value="Cysteine proteinases"/>
    <property type="match status" value="1"/>
</dbReference>
<dbReference type="PROSITE" id="PS50600">
    <property type="entry name" value="ULP_PROTEASE"/>
    <property type="match status" value="1"/>
</dbReference>
<dbReference type="PANTHER" id="PTHR46468">
    <property type="entry name" value="SENTRIN-SPECIFIC PROTEASE 8"/>
    <property type="match status" value="1"/>
</dbReference>
<dbReference type="GO" id="GO:0006508">
    <property type="term" value="P:proteolysis"/>
    <property type="evidence" value="ECO:0007669"/>
    <property type="project" value="UniProtKB-KW"/>
</dbReference>
<accession>A0A9W4T087</accession>
<dbReference type="Pfam" id="PF02902">
    <property type="entry name" value="Peptidase_C48"/>
    <property type="match status" value="1"/>
</dbReference>
<gene>
    <name evidence="7" type="ORF">FWILDA_LOCUS14335</name>
</gene>
<keyword evidence="4" id="KW-0788">Thiol protease</keyword>
<evidence type="ECO:0000313" key="8">
    <source>
        <dbReference type="Proteomes" id="UP001153678"/>
    </source>
</evidence>
<dbReference type="OrthoDB" id="5065855at2759"/>
<keyword evidence="3" id="KW-0378">Hydrolase</keyword>
<keyword evidence="2" id="KW-0645">Protease</keyword>
<evidence type="ECO:0000313" key="7">
    <source>
        <dbReference type="EMBL" id="CAI2189955.1"/>
    </source>
</evidence>
<name>A0A9W4T087_9GLOM</name>
<evidence type="ECO:0000256" key="2">
    <source>
        <dbReference type="ARBA" id="ARBA00022670"/>
    </source>
</evidence>
<evidence type="ECO:0000259" key="6">
    <source>
        <dbReference type="PROSITE" id="PS50600"/>
    </source>
</evidence>
<comment type="similarity">
    <text evidence="1">Belongs to the peptidase C48 family.</text>
</comment>
<dbReference type="GO" id="GO:0019784">
    <property type="term" value="F:deNEDDylase activity"/>
    <property type="evidence" value="ECO:0007669"/>
    <property type="project" value="InterPro"/>
</dbReference>
<sequence>MGEIGDTYGLDLGKKKVIYWGDWGWDDDINFGNFASNILEKEGILCLGIVVFVNHEIEKNKKPENNPQKSPNDDNPEPNNPPIDTENWWLTDEEIEHAYRKIGKEIANSPEIQLVDPSVVRVIQAGGEISEDFKKGKYIFFPINNSEQHETGDTGSHWSLLVFAGDESGMFFNYNSLEFSTTPENAMKVAQNFHKKANLATLISVENVREIPRQTNNADCGVYVIAYTRALIKKYQERQPVEEGSFSINLDKKDLIFSIDEERQKLKVAGFPKKGTSGKDYEIGDDIEYLEKEEELISH</sequence>
<evidence type="ECO:0000256" key="5">
    <source>
        <dbReference type="SAM" id="MobiDB-lite"/>
    </source>
</evidence>
<proteinExistence type="inferred from homology"/>
<dbReference type="PANTHER" id="PTHR46468:SF1">
    <property type="entry name" value="SENTRIN-SPECIFIC PROTEASE 8"/>
    <property type="match status" value="1"/>
</dbReference>
<dbReference type="GO" id="GO:0000338">
    <property type="term" value="P:protein deneddylation"/>
    <property type="evidence" value="ECO:0007669"/>
    <property type="project" value="TreeGrafter"/>
</dbReference>
<feature type="region of interest" description="Disordered" evidence="5">
    <location>
        <begin position="61"/>
        <end position="86"/>
    </location>
</feature>
<dbReference type="InterPro" id="IPR038765">
    <property type="entry name" value="Papain-like_cys_pep_sf"/>
</dbReference>
<feature type="domain" description="Ubiquitin-like protease family profile" evidence="6">
    <location>
        <begin position="50"/>
        <end position="231"/>
    </location>
</feature>
<reference evidence="7" key="1">
    <citation type="submission" date="2022-08" db="EMBL/GenBank/DDBJ databases">
        <authorList>
            <person name="Kallberg Y."/>
            <person name="Tangrot J."/>
            <person name="Rosling A."/>
        </authorList>
    </citation>
    <scope>NUCLEOTIDE SEQUENCE</scope>
    <source>
        <strain evidence="7">Wild A</strain>
    </source>
</reference>
<dbReference type="Proteomes" id="UP001153678">
    <property type="component" value="Unassembled WGS sequence"/>
</dbReference>
<evidence type="ECO:0000256" key="3">
    <source>
        <dbReference type="ARBA" id="ARBA00022801"/>
    </source>
</evidence>
<protein>
    <submittedName>
        <fullName evidence="7">11190_t:CDS:1</fullName>
    </submittedName>
</protein>
<comment type="caution">
    <text evidence="7">The sequence shown here is derived from an EMBL/GenBank/DDBJ whole genome shotgun (WGS) entry which is preliminary data.</text>
</comment>
<organism evidence="7 8">
    <name type="scientific">Funneliformis geosporum</name>
    <dbReference type="NCBI Taxonomy" id="1117311"/>
    <lineage>
        <taxon>Eukaryota</taxon>
        <taxon>Fungi</taxon>
        <taxon>Fungi incertae sedis</taxon>
        <taxon>Mucoromycota</taxon>
        <taxon>Glomeromycotina</taxon>
        <taxon>Glomeromycetes</taxon>
        <taxon>Glomerales</taxon>
        <taxon>Glomeraceae</taxon>
        <taxon>Funneliformis</taxon>
    </lineage>
</organism>
<dbReference type="EMBL" id="CAMKVN010006150">
    <property type="protein sequence ID" value="CAI2189955.1"/>
    <property type="molecule type" value="Genomic_DNA"/>
</dbReference>
<keyword evidence="8" id="KW-1185">Reference proteome</keyword>
<dbReference type="GO" id="GO:0008234">
    <property type="term" value="F:cysteine-type peptidase activity"/>
    <property type="evidence" value="ECO:0007669"/>
    <property type="project" value="UniProtKB-KW"/>
</dbReference>